<evidence type="ECO:0000256" key="10">
    <source>
        <dbReference type="RuleBase" id="RU363075"/>
    </source>
</evidence>
<keyword evidence="9 10" id="KW-0472">Membrane</keyword>
<feature type="transmembrane region" description="Helical" evidence="10">
    <location>
        <begin position="329"/>
        <end position="351"/>
    </location>
</feature>
<evidence type="ECO:0000256" key="9">
    <source>
        <dbReference type="ARBA" id="ARBA00023136"/>
    </source>
</evidence>
<protein>
    <recommendedName>
        <fullName evidence="10">Mannosyltransferase</fullName>
        <ecNumber evidence="10">2.4.1.-</ecNumber>
    </recommendedName>
</protein>
<feature type="transmembrane region" description="Helical" evidence="10">
    <location>
        <begin position="271"/>
        <end position="294"/>
    </location>
</feature>
<evidence type="ECO:0000256" key="5">
    <source>
        <dbReference type="ARBA" id="ARBA00022679"/>
    </source>
</evidence>
<evidence type="ECO:0000256" key="6">
    <source>
        <dbReference type="ARBA" id="ARBA00022692"/>
    </source>
</evidence>
<keyword evidence="5" id="KW-0808">Transferase</keyword>
<feature type="transmembrane region" description="Helical" evidence="10">
    <location>
        <begin position="443"/>
        <end position="464"/>
    </location>
</feature>
<keyword evidence="12" id="KW-1185">Reference proteome</keyword>
<evidence type="ECO:0000256" key="8">
    <source>
        <dbReference type="ARBA" id="ARBA00022989"/>
    </source>
</evidence>
<organism evidence="11 12">
    <name type="scientific">Trypanosoma rangeli SC58</name>
    <dbReference type="NCBI Taxonomy" id="429131"/>
    <lineage>
        <taxon>Eukaryota</taxon>
        <taxon>Discoba</taxon>
        <taxon>Euglenozoa</taxon>
        <taxon>Kinetoplastea</taxon>
        <taxon>Metakinetoplastina</taxon>
        <taxon>Trypanosomatida</taxon>
        <taxon>Trypanosomatidae</taxon>
        <taxon>Trypanosoma</taxon>
        <taxon>Herpetosoma</taxon>
    </lineage>
</organism>
<comment type="subcellular location">
    <subcellularLocation>
        <location evidence="1 10">Endoplasmic reticulum membrane</location>
        <topology evidence="1 10">Multi-pass membrane protein</topology>
    </subcellularLocation>
</comment>
<evidence type="ECO:0000256" key="1">
    <source>
        <dbReference type="ARBA" id="ARBA00004477"/>
    </source>
</evidence>
<dbReference type="GO" id="GO:0005789">
    <property type="term" value="C:endoplasmic reticulum membrane"/>
    <property type="evidence" value="ECO:0007669"/>
    <property type="project" value="UniProtKB-SubCell"/>
</dbReference>
<feature type="transmembrane region" description="Helical" evidence="10">
    <location>
        <begin position="141"/>
        <end position="161"/>
    </location>
</feature>
<feature type="transmembrane region" description="Helical" evidence="10">
    <location>
        <begin position="419"/>
        <end position="437"/>
    </location>
</feature>
<feature type="transmembrane region" description="Helical" evidence="10">
    <location>
        <begin position="110"/>
        <end position="129"/>
    </location>
</feature>
<dbReference type="InterPro" id="IPR005599">
    <property type="entry name" value="GPI_mannosylTrfase"/>
</dbReference>
<proteinExistence type="inferred from homology"/>
<dbReference type="VEuPathDB" id="TriTrypDB:TRSC58_02182"/>
<dbReference type="PANTHER" id="PTHR22760:SF2">
    <property type="entry name" value="ALPHA-1,2-MANNOSYLTRANSFERASE ALG9"/>
    <property type="match status" value="1"/>
</dbReference>
<dbReference type="EMBL" id="AUPL01002182">
    <property type="protein sequence ID" value="ESL10089.1"/>
    <property type="molecule type" value="Genomic_DNA"/>
</dbReference>
<dbReference type="GO" id="GO:0006487">
    <property type="term" value="P:protein N-linked glycosylation"/>
    <property type="evidence" value="ECO:0007669"/>
    <property type="project" value="TreeGrafter"/>
</dbReference>
<dbReference type="OrthoDB" id="497541at2759"/>
<dbReference type="EC" id="2.4.1.-" evidence="10"/>
<dbReference type="AlphaFoldDB" id="A0A061J5G5"/>
<feature type="transmembrane region" description="Helical" evidence="10">
    <location>
        <begin position="181"/>
        <end position="204"/>
    </location>
</feature>
<keyword evidence="7 10" id="KW-0256">Endoplasmic reticulum</keyword>
<feature type="transmembrane region" description="Helical" evidence="10">
    <location>
        <begin position="306"/>
        <end position="323"/>
    </location>
</feature>
<dbReference type="Pfam" id="PF03901">
    <property type="entry name" value="Glyco_transf_22"/>
    <property type="match status" value="1"/>
</dbReference>
<gene>
    <name evidence="11" type="ORF">TRSC58_02182</name>
</gene>
<evidence type="ECO:0000256" key="7">
    <source>
        <dbReference type="ARBA" id="ARBA00022824"/>
    </source>
</evidence>
<evidence type="ECO:0000313" key="11">
    <source>
        <dbReference type="EMBL" id="ESL10089.1"/>
    </source>
</evidence>
<dbReference type="PANTHER" id="PTHR22760">
    <property type="entry name" value="GLYCOSYLTRANSFERASE"/>
    <property type="match status" value="1"/>
</dbReference>
<feature type="transmembrane region" description="Helical" evidence="10">
    <location>
        <begin position="230"/>
        <end position="251"/>
    </location>
</feature>
<accession>A0A061J5G5</accession>
<sequence>MYIYISHSFVRALVCITVVGGECSIARGSRLCRILLAYKFHTLHMRWFVRVLRFAAAFILLSVGHYFAARFLPVADCDETFNFVEPMHQLLYGSGLQTWENCPRYALRSWLFAWVYASPALLVIGTPRLRNVDVYFFNRIFYGRLACLSELFLVYSVWEAVSGRAAAVTLALLLFNYPVPHAAVSALPTSFVMINYFMALGCWLRSGRRDVRDASSPVTKPRRQQTETNYFSVFGAVFFVVFACAVVWPFAGFAVLPVALDLLVRYPKVSVVSLLVSLVLILPLAVGFDVLYYCRVTWSAWNLVRYNLKGGAELYGVEPWYYFVKNLLLNAPALFLAGVLAPLVLFLSPALDKGQHDNRKHKEGGGARADASTVLQKHAAQSPFPSFCFLTSAKTRLASVSTALSSSSAASSSLPRSRMLLCVSPFFMWFTFWLTVAHKEERFMAPVYPFLVLAAALSLTCVFFSPRSAFSTRTGTKPTRSLLAKAKSDAPAATPKRHAQVCVTPSRKTWLLPAAGCIFLLLSGLLSFSRGLAVYHFYAGPQRLMYDSYDVLQRAAEHKRAANANAGNATSVHDLYTVCVGREWYRFPSSFFLDPQRARVAFLKTDSFAGALPLPFTRDGGNATCACGAAGVNDLNQEISEQYVSDAAVECDVILDSHSADNPRELKDYSPDVFAYSLGTTRQRLLDVVRTPMWCRVLYYPFGISERCAVWRRVELLSKHRPTAVGAS</sequence>
<keyword evidence="8 10" id="KW-1133">Transmembrane helix</keyword>
<evidence type="ECO:0000313" key="12">
    <source>
        <dbReference type="Proteomes" id="UP000031737"/>
    </source>
</evidence>
<feature type="transmembrane region" description="Helical" evidence="10">
    <location>
        <begin position="6"/>
        <end position="26"/>
    </location>
</feature>
<evidence type="ECO:0000256" key="4">
    <source>
        <dbReference type="ARBA" id="ARBA00022676"/>
    </source>
</evidence>
<evidence type="ECO:0000256" key="3">
    <source>
        <dbReference type="ARBA" id="ARBA00007063"/>
    </source>
</evidence>
<feature type="transmembrane region" description="Helical" evidence="10">
    <location>
        <begin position="47"/>
        <end position="68"/>
    </location>
</feature>
<feature type="transmembrane region" description="Helical" evidence="10">
    <location>
        <begin position="510"/>
        <end position="538"/>
    </location>
</feature>
<comment type="pathway">
    <text evidence="2">Protein modification; protein glycosylation.</text>
</comment>
<name>A0A061J5G5_TRYRA</name>
<comment type="caution">
    <text evidence="11">The sequence shown here is derived from an EMBL/GenBank/DDBJ whole genome shotgun (WGS) entry which is preliminary data.</text>
</comment>
<reference evidence="11 12" key="1">
    <citation type="submission" date="2013-07" db="EMBL/GenBank/DDBJ databases">
        <authorList>
            <person name="Stoco P.H."/>
            <person name="Wagner G."/>
            <person name="Gerber A."/>
            <person name="Zaha A."/>
            <person name="Thompson C."/>
            <person name="Bartholomeu D.C."/>
            <person name="Luckemeyer D.D."/>
            <person name="Bahia D."/>
            <person name="Loreto E."/>
            <person name="Prestes E.B."/>
            <person name="Lima F.M."/>
            <person name="Rodrigues-Luiz G."/>
            <person name="Vallejo G.A."/>
            <person name="Filho J.F."/>
            <person name="Monteiro K.M."/>
            <person name="Tyler K.M."/>
            <person name="de Almeida L.G."/>
            <person name="Ortiz M.F."/>
            <person name="Siervo M.A."/>
            <person name="de Moraes M.H."/>
            <person name="Cunha O.L."/>
            <person name="Mendonca-Neto R."/>
            <person name="Silva R."/>
            <person name="Teixeira S.M."/>
            <person name="Murta S.M."/>
            <person name="Sincero T.C."/>
            <person name="Mendes T.A."/>
            <person name="Urmenyi T.P."/>
            <person name="Silva V.G."/>
            <person name="da Rocha W.D."/>
            <person name="Andersson B."/>
            <person name="Romanha A.J."/>
            <person name="Steindel M."/>
            <person name="de Vasconcelos A.T."/>
            <person name="Grisard E.C."/>
        </authorList>
    </citation>
    <scope>NUCLEOTIDE SEQUENCE [LARGE SCALE GENOMIC DNA]</scope>
    <source>
        <strain evidence="11 12">SC58</strain>
    </source>
</reference>
<dbReference type="Proteomes" id="UP000031737">
    <property type="component" value="Unassembled WGS sequence"/>
</dbReference>
<comment type="similarity">
    <text evidence="3 10">Belongs to the glycosyltransferase 22 family.</text>
</comment>
<dbReference type="UniPathway" id="UPA00378"/>
<evidence type="ECO:0000256" key="2">
    <source>
        <dbReference type="ARBA" id="ARBA00004922"/>
    </source>
</evidence>
<dbReference type="GO" id="GO:0000026">
    <property type="term" value="F:alpha-1,2-mannosyltransferase activity"/>
    <property type="evidence" value="ECO:0007669"/>
    <property type="project" value="TreeGrafter"/>
</dbReference>
<keyword evidence="4 10" id="KW-0328">Glycosyltransferase</keyword>
<keyword evidence="6 10" id="KW-0812">Transmembrane</keyword>